<evidence type="ECO:0000256" key="4">
    <source>
        <dbReference type="ARBA" id="ARBA00022989"/>
    </source>
</evidence>
<evidence type="ECO:0000256" key="1">
    <source>
        <dbReference type="ARBA" id="ARBA00004651"/>
    </source>
</evidence>
<keyword evidence="2" id="KW-1003">Cell membrane</keyword>
<sequence>MTVSPTPPKHSRIDDAQGLALGVFLCGIGLHVLTHVGLITGQTAGLAVIISYLTGWSFGAVFFVINIPFYILAYLRLGVAFTIKSLVSVTLLSVVTELLPIGWQMGTITPWLGAVVAGCVTGVGLIVMFRHNGSLGGFGVLGLIIQDATGFRAGYFQLIVDAILFSVAFFILPFHLVIWSLLGAVIINLSIAVNHRPDRYVAR</sequence>
<dbReference type="Proteomes" id="UP000238007">
    <property type="component" value="Unassembled WGS sequence"/>
</dbReference>
<keyword evidence="8" id="KW-1185">Reference proteome</keyword>
<feature type="transmembrane region" description="Helical" evidence="6">
    <location>
        <begin position="108"/>
        <end position="129"/>
    </location>
</feature>
<evidence type="ECO:0000256" key="6">
    <source>
        <dbReference type="SAM" id="Phobius"/>
    </source>
</evidence>
<dbReference type="OrthoDB" id="3296441at2"/>
<name>A0A2T0W145_9RHOB</name>
<dbReference type="PANTHER" id="PTHR33545">
    <property type="entry name" value="UPF0750 MEMBRANE PROTEIN YITT-RELATED"/>
    <property type="match status" value="1"/>
</dbReference>
<dbReference type="RefSeq" id="WP_106355479.1">
    <property type="nucleotide sequence ID" value="NZ_PVTP01000003.1"/>
</dbReference>
<protein>
    <submittedName>
        <fullName evidence="7">Putative 5xTM membrane YitT family protein</fullName>
    </submittedName>
</protein>
<keyword evidence="4 6" id="KW-1133">Transmembrane helix</keyword>
<proteinExistence type="predicted"/>
<organism evidence="7 8">
    <name type="scientific">Yoonia maritima</name>
    <dbReference type="NCBI Taxonomy" id="1435347"/>
    <lineage>
        <taxon>Bacteria</taxon>
        <taxon>Pseudomonadati</taxon>
        <taxon>Pseudomonadota</taxon>
        <taxon>Alphaproteobacteria</taxon>
        <taxon>Rhodobacterales</taxon>
        <taxon>Paracoccaceae</taxon>
        <taxon>Yoonia</taxon>
    </lineage>
</organism>
<accession>A0A2T0W145</accession>
<dbReference type="InterPro" id="IPR051461">
    <property type="entry name" value="UPF0750_membrane"/>
</dbReference>
<dbReference type="Pfam" id="PF02588">
    <property type="entry name" value="YitT_membrane"/>
    <property type="match status" value="1"/>
</dbReference>
<keyword evidence="5 6" id="KW-0472">Membrane</keyword>
<gene>
    <name evidence="7" type="ORF">CLV80_10355</name>
</gene>
<evidence type="ECO:0000256" key="2">
    <source>
        <dbReference type="ARBA" id="ARBA00022475"/>
    </source>
</evidence>
<evidence type="ECO:0000313" key="7">
    <source>
        <dbReference type="EMBL" id="PRY78731.1"/>
    </source>
</evidence>
<feature type="transmembrane region" description="Helical" evidence="6">
    <location>
        <begin position="177"/>
        <end position="194"/>
    </location>
</feature>
<dbReference type="InterPro" id="IPR003740">
    <property type="entry name" value="YitT"/>
</dbReference>
<dbReference type="GO" id="GO:0005886">
    <property type="term" value="C:plasma membrane"/>
    <property type="evidence" value="ECO:0007669"/>
    <property type="project" value="UniProtKB-SubCell"/>
</dbReference>
<comment type="subcellular location">
    <subcellularLocation>
        <location evidence="1">Cell membrane</location>
        <topology evidence="1">Multi-pass membrane protein</topology>
    </subcellularLocation>
</comment>
<reference evidence="7 8" key="1">
    <citation type="submission" date="2018-03" db="EMBL/GenBank/DDBJ databases">
        <title>Genomic Encyclopedia of Archaeal and Bacterial Type Strains, Phase II (KMG-II): from individual species to whole genera.</title>
        <authorList>
            <person name="Goeker M."/>
        </authorList>
    </citation>
    <scope>NUCLEOTIDE SEQUENCE [LARGE SCALE GENOMIC DNA]</scope>
    <source>
        <strain evidence="7 8">DSM 101533</strain>
    </source>
</reference>
<dbReference type="AlphaFoldDB" id="A0A2T0W145"/>
<evidence type="ECO:0000256" key="3">
    <source>
        <dbReference type="ARBA" id="ARBA00022692"/>
    </source>
</evidence>
<comment type="caution">
    <text evidence="7">The sequence shown here is derived from an EMBL/GenBank/DDBJ whole genome shotgun (WGS) entry which is preliminary data.</text>
</comment>
<feature type="transmembrane region" description="Helical" evidence="6">
    <location>
        <begin position="19"/>
        <end position="38"/>
    </location>
</feature>
<keyword evidence="3 6" id="KW-0812">Transmembrane</keyword>
<evidence type="ECO:0000256" key="5">
    <source>
        <dbReference type="ARBA" id="ARBA00023136"/>
    </source>
</evidence>
<evidence type="ECO:0000313" key="8">
    <source>
        <dbReference type="Proteomes" id="UP000238007"/>
    </source>
</evidence>
<feature type="transmembrane region" description="Helical" evidence="6">
    <location>
        <begin position="77"/>
        <end position="96"/>
    </location>
</feature>
<feature type="transmembrane region" description="Helical" evidence="6">
    <location>
        <begin position="44"/>
        <end position="65"/>
    </location>
</feature>
<dbReference type="EMBL" id="PVTP01000003">
    <property type="protein sequence ID" value="PRY78731.1"/>
    <property type="molecule type" value="Genomic_DNA"/>
</dbReference>
<dbReference type="PANTHER" id="PTHR33545:SF5">
    <property type="entry name" value="UPF0750 MEMBRANE PROTEIN YITT"/>
    <property type="match status" value="1"/>
</dbReference>